<dbReference type="Gene3D" id="1.20.960.30">
    <property type="match status" value="1"/>
</dbReference>
<dbReference type="AlphaFoldDB" id="A0A9N8VM78"/>
<dbReference type="PANTHER" id="PTHR22846">
    <property type="entry name" value="WD40 REPEAT PROTEIN"/>
    <property type="match status" value="1"/>
</dbReference>
<accession>A0A9N8VM78</accession>
<dbReference type="InterPro" id="IPR006594">
    <property type="entry name" value="LisH"/>
</dbReference>
<evidence type="ECO:0000256" key="1">
    <source>
        <dbReference type="ARBA" id="ARBA00004123"/>
    </source>
</evidence>
<dbReference type="InterPro" id="IPR019775">
    <property type="entry name" value="WD40_repeat_CS"/>
</dbReference>
<dbReference type="PRINTS" id="PR00320">
    <property type="entry name" value="GPROTEINBRPT"/>
</dbReference>
<evidence type="ECO:0000313" key="9">
    <source>
        <dbReference type="Proteomes" id="UP000789375"/>
    </source>
</evidence>
<dbReference type="SUPFAM" id="SSF50978">
    <property type="entry name" value="WD40 repeat-like"/>
    <property type="match status" value="1"/>
</dbReference>
<keyword evidence="9" id="KW-1185">Reference proteome</keyword>
<evidence type="ECO:0000256" key="4">
    <source>
        <dbReference type="ARBA" id="ARBA00023242"/>
    </source>
</evidence>
<feature type="domain" description="Anaphase-promoting complex subunit 4-like WD40" evidence="7">
    <location>
        <begin position="430"/>
        <end position="508"/>
    </location>
</feature>
<dbReference type="InterPro" id="IPR036322">
    <property type="entry name" value="WD40_repeat_dom_sf"/>
</dbReference>
<dbReference type="GO" id="GO:0034967">
    <property type="term" value="C:Set3 complex"/>
    <property type="evidence" value="ECO:0007669"/>
    <property type="project" value="TreeGrafter"/>
</dbReference>
<dbReference type="InterPro" id="IPR001680">
    <property type="entry name" value="WD40_rpt"/>
</dbReference>
<dbReference type="PANTHER" id="PTHR22846:SF2">
    <property type="entry name" value="F-BOX-LIKE_WD REPEAT-CONTAINING PROTEIN EBI"/>
    <property type="match status" value="1"/>
</dbReference>
<dbReference type="PROSITE" id="PS00678">
    <property type="entry name" value="WD_REPEATS_1"/>
    <property type="match status" value="2"/>
</dbReference>
<dbReference type="Pfam" id="PF12894">
    <property type="entry name" value="ANAPC4_WD40"/>
    <property type="match status" value="1"/>
</dbReference>
<dbReference type="GO" id="GO:0003714">
    <property type="term" value="F:transcription corepressor activity"/>
    <property type="evidence" value="ECO:0007669"/>
    <property type="project" value="InterPro"/>
</dbReference>
<feature type="repeat" description="WD" evidence="5">
    <location>
        <begin position="193"/>
        <end position="235"/>
    </location>
</feature>
<comment type="subcellular location">
    <subcellularLocation>
        <location evidence="1">Nucleus</location>
    </subcellularLocation>
</comment>
<name>A0A9N8VM78_FUNMO</name>
<dbReference type="InterPro" id="IPR015943">
    <property type="entry name" value="WD40/YVTN_repeat-like_dom_sf"/>
</dbReference>
<evidence type="ECO:0000259" key="7">
    <source>
        <dbReference type="Pfam" id="PF12894"/>
    </source>
</evidence>
<dbReference type="Gene3D" id="2.130.10.10">
    <property type="entry name" value="YVTN repeat-like/Quinoprotein amine dehydrogenase"/>
    <property type="match status" value="1"/>
</dbReference>
<dbReference type="PROSITE" id="PS50082">
    <property type="entry name" value="WD_REPEATS_2"/>
    <property type="match status" value="3"/>
</dbReference>
<dbReference type="PROSITE" id="PS50896">
    <property type="entry name" value="LISH"/>
    <property type="match status" value="1"/>
</dbReference>
<dbReference type="Pfam" id="PF00400">
    <property type="entry name" value="WD40"/>
    <property type="match status" value="2"/>
</dbReference>
<feature type="repeat" description="WD" evidence="5">
    <location>
        <begin position="363"/>
        <end position="395"/>
    </location>
</feature>
<dbReference type="PROSITE" id="PS50294">
    <property type="entry name" value="WD_REPEATS_REGION"/>
    <property type="match status" value="2"/>
</dbReference>
<gene>
    <name evidence="8" type="ORF">FMOSSE_LOCUS1704</name>
</gene>
<proteinExistence type="predicted"/>
<evidence type="ECO:0000256" key="5">
    <source>
        <dbReference type="PROSITE-ProRule" id="PRU00221"/>
    </source>
</evidence>
<keyword evidence="2 5" id="KW-0853">WD repeat</keyword>
<evidence type="ECO:0000256" key="2">
    <source>
        <dbReference type="ARBA" id="ARBA00022574"/>
    </source>
</evidence>
<feature type="compositionally biased region" description="Basic and acidic residues" evidence="6">
    <location>
        <begin position="109"/>
        <end position="161"/>
    </location>
</feature>
<sequence length="529" mass="60354">MNVQVTSDDINILIYKYLQESGFNFSPTVFNMEAKVEEAARRKSVSEKDIEAGLLVKIIYKGLFYMDMELHAQPDESTIKCNAPLHLIHRHRCISNSTPSISQNSINEITDRKYESSTEEEELKHLDEEQQHNKEREQKKEKDRTRGKDRKKDERMRDRKRIKERDREVEVELIRNNANQAISGASSYNIIELKGHNEDVFLCAWNPKDINVLATCGSDGTLRIWNISNWQKNNTQPTLIKHLFNKSSESVCCLDWNPTEANTIAIAYSDGLFCIYNSKGALRSSSRQNSVLTIKWSPRGEHLLTVTQDGFSICTDKRGNTVGQYKHEILYDIAWSSDELFVASTKNNILVYTIDQENPIKTLTGHKGPVKCLAYDNSKTYLASGSSDFTVKIWKENKKEINSLNHDSEVHCLAWSSLKTTSKKKETGYILATATKDHKVTIWDTENGKKLKEIKNNQSIVSTLEFSPNGAFLALGSYDQNLLIIDAKSFEIKISYRTDSPIYRLHWDTLSSKIAFSLANGNVIKILSC</sequence>
<reference evidence="8" key="1">
    <citation type="submission" date="2021-06" db="EMBL/GenBank/DDBJ databases">
        <authorList>
            <person name="Kallberg Y."/>
            <person name="Tangrot J."/>
            <person name="Rosling A."/>
        </authorList>
    </citation>
    <scope>NUCLEOTIDE SEQUENCE</scope>
    <source>
        <strain evidence="8">87-6 pot B 2015</strain>
    </source>
</reference>
<evidence type="ECO:0000256" key="3">
    <source>
        <dbReference type="ARBA" id="ARBA00022737"/>
    </source>
</evidence>
<dbReference type="SMART" id="SM00320">
    <property type="entry name" value="WD40"/>
    <property type="match status" value="8"/>
</dbReference>
<dbReference type="Proteomes" id="UP000789375">
    <property type="component" value="Unassembled WGS sequence"/>
</dbReference>
<comment type="caution">
    <text evidence="8">The sequence shown here is derived from an EMBL/GenBank/DDBJ whole genome shotgun (WGS) entry which is preliminary data.</text>
</comment>
<evidence type="ECO:0000313" key="8">
    <source>
        <dbReference type="EMBL" id="CAG8454442.1"/>
    </source>
</evidence>
<feature type="repeat" description="WD" evidence="5">
    <location>
        <begin position="428"/>
        <end position="453"/>
    </location>
</feature>
<dbReference type="EMBL" id="CAJVPP010000199">
    <property type="protein sequence ID" value="CAG8454442.1"/>
    <property type="molecule type" value="Genomic_DNA"/>
</dbReference>
<feature type="compositionally biased region" description="Polar residues" evidence="6">
    <location>
        <begin position="96"/>
        <end position="108"/>
    </location>
</feature>
<dbReference type="InterPro" id="IPR045183">
    <property type="entry name" value="Ebi-like"/>
</dbReference>
<keyword evidence="4" id="KW-0539">Nucleus</keyword>
<organism evidence="8 9">
    <name type="scientific">Funneliformis mosseae</name>
    <name type="common">Endomycorrhizal fungus</name>
    <name type="synonym">Glomus mosseae</name>
    <dbReference type="NCBI Taxonomy" id="27381"/>
    <lineage>
        <taxon>Eukaryota</taxon>
        <taxon>Fungi</taxon>
        <taxon>Fungi incertae sedis</taxon>
        <taxon>Mucoromycota</taxon>
        <taxon>Glomeromycotina</taxon>
        <taxon>Glomeromycetes</taxon>
        <taxon>Glomerales</taxon>
        <taxon>Glomeraceae</taxon>
        <taxon>Funneliformis</taxon>
    </lineage>
</organism>
<dbReference type="GO" id="GO:0006357">
    <property type="term" value="P:regulation of transcription by RNA polymerase II"/>
    <property type="evidence" value="ECO:0007669"/>
    <property type="project" value="TreeGrafter"/>
</dbReference>
<dbReference type="InterPro" id="IPR024977">
    <property type="entry name" value="Apc4-like_WD40_dom"/>
</dbReference>
<dbReference type="InterPro" id="IPR020472">
    <property type="entry name" value="WD40_PAC1"/>
</dbReference>
<feature type="region of interest" description="Disordered" evidence="6">
    <location>
        <begin position="96"/>
        <end position="161"/>
    </location>
</feature>
<keyword evidence="3" id="KW-0677">Repeat</keyword>
<evidence type="ECO:0000256" key="6">
    <source>
        <dbReference type="SAM" id="MobiDB-lite"/>
    </source>
</evidence>
<protein>
    <submittedName>
        <fullName evidence="8">15871_t:CDS:1</fullName>
    </submittedName>
</protein>